<evidence type="ECO:0000313" key="2">
    <source>
        <dbReference type="EMBL" id="PSL55173.1"/>
    </source>
</evidence>
<dbReference type="InterPro" id="IPR025164">
    <property type="entry name" value="Toastrack_DUF4097"/>
</dbReference>
<dbReference type="RefSeq" id="WP_181320184.1">
    <property type="nucleotide sequence ID" value="NZ_PYAX01000005.1"/>
</dbReference>
<accession>A0A2P8I9L7</accession>
<dbReference type="PROSITE" id="PS51257">
    <property type="entry name" value="PROKAR_LIPOPROTEIN"/>
    <property type="match status" value="1"/>
</dbReference>
<dbReference type="AlphaFoldDB" id="A0A2P8I9L7"/>
<evidence type="ECO:0000259" key="1">
    <source>
        <dbReference type="Pfam" id="PF13349"/>
    </source>
</evidence>
<dbReference type="Pfam" id="PF13349">
    <property type="entry name" value="DUF4097"/>
    <property type="match status" value="1"/>
</dbReference>
<proteinExistence type="predicted"/>
<keyword evidence="3" id="KW-1185">Reference proteome</keyword>
<organism evidence="2 3">
    <name type="scientific">Saccharothrix carnea</name>
    <dbReference type="NCBI Taxonomy" id="1280637"/>
    <lineage>
        <taxon>Bacteria</taxon>
        <taxon>Bacillati</taxon>
        <taxon>Actinomycetota</taxon>
        <taxon>Actinomycetes</taxon>
        <taxon>Pseudonocardiales</taxon>
        <taxon>Pseudonocardiaceae</taxon>
        <taxon>Saccharothrix</taxon>
    </lineage>
</organism>
<dbReference type="EMBL" id="PYAX01000005">
    <property type="protein sequence ID" value="PSL55173.1"/>
    <property type="molecule type" value="Genomic_DNA"/>
</dbReference>
<protein>
    <submittedName>
        <fullName evidence="2">Putative adhesin</fullName>
    </submittedName>
</protein>
<reference evidence="2 3" key="1">
    <citation type="submission" date="2018-03" db="EMBL/GenBank/DDBJ databases">
        <title>Genomic Encyclopedia of Type Strains, Phase III (KMG-III): the genomes of soil and plant-associated and newly described type strains.</title>
        <authorList>
            <person name="Whitman W."/>
        </authorList>
    </citation>
    <scope>NUCLEOTIDE SEQUENCE [LARGE SCALE GENOMIC DNA]</scope>
    <source>
        <strain evidence="2 3">CGMCC 4.7097</strain>
    </source>
</reference>
<gene>
    <name evidence="2" type="ORF">B0I31_105130</name>
</gene>
<comment type="caution">
    <text evidence="2">The sequence shown here is derived from an EMBL/GenBank/DDBJ whole genome shotgun (WGS) entry which is preliminary data.</text>
</comment>
<evidence type="ECO:0000313" key="3">
    <source>
        <dbReference type="Proteomes" id="UP000241118"/>
    </source>
</evidence>
<feature type="domain" description="DUF4097" evidence="1">
    <location>
        <begin position="103"/>
        <end position="239"/>
    </location>
</feature>
<sequence>MVKRIALVVGVAVAATLALTSCVRLVQHGFDDKHTVSDQVTEVRLQNGSGNVTVRGKEGATETEIRRRVEYPKDADKPTGVSHRLEGSTLVLDGCGSRCTVNYEVTVPSKDVRITGENSSGDVRLEGVAGVEIEVGSGDATVRDVSGVVRVDNGSGDLEVAGVGGDFTGDVGSGTTRLSDMRGAVTIDSNSGDVTVRLAAVTSVTADAGSGDLTVDVPEGAYKIDVEAGSGERDIKVENDPDAAAKLVLRAGSGDVTVRTAA</sequence>
<dbReference type="Proteomes" id="UP000241118">
    <property type="component" value="Unassembled WGS sequence"/>
</dbReference>
<name>A0A2P8I9L7_SACCR</name>